<dbReference type="Proteomes" id="UP000250234">
    <property type="component" value="Unassembled WGS sequence"/>
</dbReference>
<sequence>MMNLSNKKKLELDNLVINLAKKLAKIEYVEEVLALNETYYKPCSVAVSYPALCVLFSELNYNFPQYNFDVCAHRYLERVNNSLLQNNIYDISLFDGLCGVGFAANCMSDNGKQYQSFIRNLNEHILNIADRNMLKYKKMPLNETIYDIMYGLTGIVNYLLNFKSESRVKNTLSNILQYLVDICTISIDGVPKFAIRVNQSQMFSLSNNSRMRYVNLGVAHGIPGILLILCKSYELGICVDNQLEAIKYLSEYIFNNCVKNNNTIFWESQKIIGIENYEAVPARDAWCYGTPGVAYSLLIASKLLDNDEMNKLAIDAMKLSLNRLREVISPTFCHGLSGLCCLARKFHEYTNDNYFYEMYIKLLKNILDLYSDQYPFGFINKEVEKGQITNKNEIGLLIGTTGVILTILSCYRPIKTQWDSIFLL</sequence>
<dbReference type="GO" id="GO:0005886">
    <property type="term" value="C:plasma membrane"/>
    <property type="evidence" value="ECO:0007669"/>
    <property type="project" value="TreeGrafter"/>
</dbReference>
<dbReference type="PATRIC" id="fig|451756.6.peg.57"/>
<dbReference type="EMBL" id="UAWO01000005">
    <property type="protein sequence ID" value="SQC85158.1"/>
    <property type="molecule type" value="Genomic_DNA"/>
</dbReference>
<keyword evidence="2" id="KW-0614">Plasmid</keyword>
<dbReference type="PRINTS" id="PR01955">
    <property type="entry name" value="LANCFRANKIA"/>
</dbReference>
<reference evidence="2" key="1">
    <citation type="journal article" date="2006" name="J. Bacteriol.">
        <title>Complete Sequencing and Diversity Analysis of the Enterotoxin-Encoding Plasmids in Clostridium perfringens Type A Non-Food-Borne Human Gastrointestinal Disease Isolates.</title>
        <authorList>
            <person name="Miyamoto K."/>
            <person name="Fisher D.J."/>
            <person name="Li J."/>
            <person name="Sayeed S."/>
            <person name="Akimoto S."/>
            <person name="McClane B.A."/>
        </authorList>
    </citation>
    <scope>NUCLEOTIDE SEQUENCE</scope>
    <source>
        <strain evidence="2">F4969</strain>
        <plasmid evidence="2">pCPF4969</plasmid>
    </source>
</reference>
<geneLocation type="plasmid" evidence="2">
    <name>pCPF4969</name>
</geneLocation>
<protein>
    <submittedName>
        <fullName evidence="3">Lanthionine synthetase C family protein</fullName>
    </submittedName>
    <submittedName>
        <fullName evidence="2">SpaC protein</fullName>
    </submittedName>
</protein>
<keyword evidence="1" id="KW-0862">Zinc</keyword>
<proteinExistence type="predicted"/>
<dbReference type="Pfam" id="PF05147">
    <property type="entry name" value="LANC_like"/>
    <property type="match status" value="1"/>
</dbReference>
<dbReference type="PRINTS" id="PR01950">
    <property type="entry name" value="LANCSUPER"/>
</dbReference>
<reference evidence="3 4" key="2">
    <citation type="submission" date="2018-06" db="EMBL/GenBank/DDBJ databases">
        <authorList>
            <consortium name="Pathogen Informatics"/>
            <person name="Doyle S."/>
        </authorList>
    </citation>
    <scope>NUCLEOTIDE SEQUENCE [LARGE SCALE GENOMIC DNA]</scope>
    <source>
        <strain evidence="3 4">NCTC8081</strain>
    </source>
</reference>
<dbReference type="InterPro" id="IPR033889">
    <property type="entry name" value="LanC"/>
</dbReference>
<dbReference type="GO" id="GO:0031179">
    <property type="term" value="P:peptide modification"/>
    <property type="evidence" value="ECO:0007669"/>
    <property type="project" value="InterPro"/>
</dbReference>
<dbReference type="EMBL" id="AB236336">
    <property type="protein sequence ID" value="BAE79040.1"/>
    <property type="molecule type" value="Genomic_DNA"/>
</dbReference>
<name>Q2L5V0_CLOPF</name>
<dbReference type="AlphaFoldDB" id="Q2L5V0"/>
<feature type="binding site" evidence="1">
    <location>
        <position position="287"/>
    </location>
    <ligand>
        <name>Zn(2+)</name>
        <dbReference type="ChEBI" id="CHEBI:29105"/>
    </ligand>
</feature>
<dbReference type="GO" id="GO:0046872">
    <property type="term" value="F:metal ion binding"/>
    <property type="evidence" value="ECO:0007669"/>
    <property type="project" value="UniProtKB-KW"/>
</dbReference>
<dbReference type="PANTHER" id="PTHR12736:SF7">
    <property type="entry name" value="LANC-LIKE PROTEIN 3"/>
    <property type="match status" value="1"/>
</dbReference>
<dbReference type="SUPFAM" id="SSF158745">
    <property type="entry name" value="LanC-like"/>
    <property type="match status" value="1"/>
</dbReference>
<organism evidence="2">
    <name type="scientific">Clostridium perfringens</name>
    <dbReference type="NCBI Taxonomy" id="1502"/>
    <lineage>
        <taxon>Bacteria</taxon>
        <taxon>Bacillati</taxon>
        <taxon>Bacillota</taxon>
        <taxon>Clostridia</taxon>
        <taxon>Eubacteriales</taxon>
        <taxon>Clostridiaceae</taxon>
        <taxon>Clostridium</taxon>
    </lineage>
</organism>
<evidence type="ECO:0000256" key="1">
    <source>
        <dbReference type="PIRSR" id="PIRSR607822-1"/>
    </source>
</evidence>
<dbReference type="InterPro" id="IPR007822">
    <property type="entry name" value="LANC-like"/>
</dbReference>
<accession>Q2L5V0</accession>
<evidence type="ECO:0000313" key="2">
    <source>
        <dbReference type="EMBL" id="BAE79040.1"/>
    </source>
</evidence>
<feature type="binding site" evidence="1">
    <location>
        <position position="334"/>
    </location>
    <ligand>
        <name>Zn(2+)</name>
        <dbReference type="ChEBI" id="CHEBI:29105"/>
    </ligand>
</feature>
<feature type="binding site" evidence="1">
    <location>
        <position position="333"/>
    </location>
    <ligand>
        <name>Zn(2+)</name>
        <dbReference type="ChEBI" id="CHEBI:29105"/>
    </ligand>
</feature>
<dbReference type="Gene3D" id="1.50.10.20">
    <property type="match status" value="1"/>
</dbReference>
<dbReference type="SMART" id="SM01260">
    <property type="entry name" value="LANC_like"/>
    <property type="match status" value="1"/>
</dbReference>
<evidence type="ECO:0000313" key="3">
    <source>
        <dbReference type="EMBL" id="SQC85158.1"/>
    </source>
</evidence>
<keyword evidence="1" id="KW-0479">Metal-binding</keyword>
<evidence type="ECO:0000313" key="4">
    <source>
        <dbReference type="Proteomes" id="UP000250234"/>
    </source>
</evidence>
<reference evidence="2" key="3">
    <citation type="submission" date="2024-06" db="EMBL/GenBank/DDBJ databases">
        <authorList>
            <person name="Miyamoto K."/>
            <person name="Fisher D.J."/>
            <person name="Akimoto S."/>
            <person name="McClane B.A."/>
        </authorList>
    </citation>
    <scope>NUCLEOTIDE SEQUENCE</scope>
    <source>
        <strain evidence="2">F4969</strain>
        <plasmid evidence="2">pCPF4969</plasmid>
    </source>
</reference>
<dbReference type="PANTHER" id="PTHR12736">
    <property type="entry name" value="LANC-LIKE PROTEIN"/>
    <property type="match status" value="1"/>
</dbReference>
<dbReference type="CDD" id="cd04793">
    <property type="entry name" value="LanC"/>
    <property type="match status" value="1"/>
</dbReference>
<gene>
    <name evidence="3" type="primary">nisC</name>
    <name evidence="3" type="ORF">NCTC8081_02963</name>
</gene>